<evidence type="ECO:0000313" key="1">
    <source>
        <dbReference type="EMBL" id="PKU61570.1"/>
    </source>
</evidence>
<keyword evidence="2" id="KW-1185">Reference proteome</keyword>
<dbReference type="AlphaFoldDB" id="A0A2I0VDS8"/>
<sequence>MMDCKPALSPLSTKILVPSHDSQLYPHPHLYKQLVGSLQYVTITRPDVAYAVNYLCQHMHQPYILHFQHLQRVFRYLKGTIHYVFPIFNSTLELRAYADSDWAANVQDRRSITGCCTFLGDNLISWSVKKQPTVARSSTEAEYRALATLASDILWLRQLLTDFLDNFLQILKSPLVNLHLSSVTMYQQ</sequence>
<dbReference type="PANTHER" id="PTHR11439:SF455">
    <property type="entry name" value="RLK (RECEPTOR-LIKE PROTEIN KINASE) 8, PUTATIVE-RELATED"/>
    <property type="match status" value="1"/>
</dbReference>
<organism evidence="1 2">
    <name type="scientific">Dendrobium catenatum</name>
    <dbReference type="NCBI Taxonomy" id="906689"/>
    <lineage>
        <taxon>Eukaryota</taxon>
        <taxon>Viridiplantae</taxon>
        <taxon>Streptophyta</taxon>
        <taxon>Embryophyta</taxon>
        <taxon>Tracheophyta</taxon>
        <taxon>Spermatophyta</taxon>
        <taxon>Magnoliopsida</taxon>
        <taxon>Liliopsida</taxon>
        <taxon>Asparagales</taxon>
        <taxon>Orchidaceae</taxon>
        <taxon>Epidendroideae</taxon>
        <taxon>Malaxideae</taxon>
        <taxon>Dendrobiinae</taxon>
        <taxon>Dendrobium</taxon>
    </lineage>
</organism>
<reference evidence="1 2" key="2">
    <citation type="journal article" date="2017" name="Nature">
        <title>The Apostasia genome and the evolution of orchids.</title>
        <authorList>
            <person name="Zhang G.Q."/>
            <person name="Liu K.W."/>
            <person name="Li Z."/>
            <person name="Lohaus R."/>
            <person name="Hsiao Y.Y."/>
            <person name="Niu S.C."/>
            <person name="Wang J.Y."/>
            <person name="Lin Y.C."/>
            <person name="Xu Q."/>
            <person name="Chen L.J."/>
            <person name="Yoshida K."/>
            <person name="Fujiwara S."/>
            <person name="Wang Z.W."/>
            <person name="Zhang Y.Q."/>
            <person name="Mitsuda N."/>
            <person name="Wang M."/>
            <person name="Liu G.H."/>
            <person name="Pecoraro L."/>
            <person name="Huang H.X."/>
            <person name="Xiao X.J."/>
            <person name="Lin M."/>
            <person name="Wu X.Y."/>
            <person name="Wu W.L."/>
            <person name="Chen Y.Y."/>
            <person name="Chang S.B."/>
            <person name="Sakamoto S."/>
            <person name="Ohme-Takagi M."/>
            <person name="Yagi M."/>
            <person name="Zeng S.J."/>
            <person name="Shen C.Y."/>
            <person name="Yeh C.M."/>
            <person name="Luo Y.B."/>
            <person name="Tsai W.C."/>
            <person name="Van de Peer Y."/>
            <person name="Liu Z.J."/>
        </authorList>
    </citation>
    <scope>NUCLEOTIDE SEQUENCE [LARGE SCALE GENOMIC DNA]</scope>
    <source>
        <tissue evidence="1">The whole plant</tissue>
    </source>
</reference>
<proteinExistence type="predicted"/>
<dbReference type="EMBL" id="KZ503767">
    <property type="protein sequence ID" value="PKU61570.1"/>
    <property type="molecule type" value="Genomic_DNA"/>
</dbReference>
<dbReference type="PANTHER" id="PTHR11439">
    <property type="entry name" value="GAG-POL-RELATED RETROTRANSPOSON"/>
    <property type="match status" value="1"/>
</dbReference>
<dbReference type="STRING" id="906689.A0A2I0VDS8"/>
<accession>A0A2I0VDS8</accession>
<dbReference type="Proteomes" id="UP000233837">
    <property type="component" value="Unassembled WGS sequence"/>
</dbReference>
<dbReference type="CDD" id="cd09272">
    <property type="entry name" value="RNase_HI_RT_Ty1"/>
    <property type="match status" value="1"/>
</dbReference>
<protein>
    <submittedName>
        <fullName evidence="1">Putative mitochondrial protein</fullName>
    </submittedName>
</protein>
<reference evidence="1 2" key="1">
    <citation type="journal article" date="2016" name="Sci. Rep.">
        <title>The Dendrobium catenatum Lindl. genome sequence provides insights into polysaccharide synthase, floral development and adaptive evolution.</title>
        <authorList>
            <person name="Zhang G.Q."/>
            <person name="Xu Q."/>
            <person name="Bian C."/>
            <person name="Tsai W.C."/>
            <person name="Yeh C.M."/>
            <person name="Liu K.W."/>
            <person name="Yoshida K."/>
            <person name="Zhang L.S."/>
            <person name="Chang S.B."/>
            <person name="Chen F."/>
            <person name="Shi Y."/>
            <person name="Su Y.Y."/>
            <person name="Zhang Y.Q."/>
            <person name="Chen L.J."/>
            <person name="Yin Y."/>
            <person name="Lin M."/>
            <person name="Huang H."/>
            <person name="Deng H."/>
            <person name="Wang Z.W."/>
            <person name="Zhu S.L."/>
            <person name="Zhao X."/>
            <person name="Deng C."/>
            <person name="Niu S.C."/>
            <person name="Huang J."/>
            <person name="Wang M."/>
            <person name="Liu G.H."/>
            <person name="Yang H.J."/>
            <person name="Xiao X.J."/>
            <person name="Hsiao Y.Y."/>
            <person name="Wu W.L."/>
            <person name="Chen Y.Y."/>
            <person name="Mitsuda N."/>
            <person name="Ohme-Takagi M."/>
            <person name="Luo Y.B."/>
            <person name="Van de Peer Y."/>
            <person name="Liu Z.J."/>
        </authorList>
    </citation>
    <scope>NUCLEOTIDE SEQUENCE [LARGE SCALE GENOMIC DNA]</scope>
    <source>
        <tissue evidence="1">The whole plant</tissue>
    </source>
</reference>
<name>A0A2I0VDS8_9ASPA</name>
<gene>
    <name evidence="1" type="ORF">MA16_Dca015009</name>
</gene>
<evidence type="ECO:0000313" key="2">
    <source>
        <dbReference type="Proteomes" id="UP000233837"/>
    </source>
</evidence>